<dbReference type="Pfam" id="PF01071">
    <property type="entry name" value="GARS_A"/>
    <property type="match status" value="1"/>
</dbReference>
<evidence type="ECO:0000313" key="15">
    <source>
        <dbReference type="EMBL" id="GAN54166.1"/>
    </source>
</evidence>
<comment type="catalytic activity">
    <reaction evidence="12">
        <text>5-phospho-beta-D-ribosylamine + glycine + ATP = N(1)-(5-phospho-beta-D-ribosyl)glycinamide + ADP + phosphate + H(+)</text>
        <dbReference type="Rhea" id="RHEA:17453"/>
        <dbReference type="ChEBI" id="CHEBI:15378"/>
        <dbReference type="ChEBI" id="CHEBI:30616"/>
        <dbReference type="ChEBI" id="CHEBI:43474"/>
        <dbReference type="ChEBI" id="CHEBI:57305"/>
        <dbReference type="ChEBI" id="CHEBI:58681"/>
        <dbReference type="ChEBI" id="CHEBI:143788"/>
        <dbReference type="ChEBI" id="CHEBI:456216"/>
        <dbReference type="EC" id="6.3.4.13"/>
    </reaction>
</comment>
<dbReference type="InterPro" id="IPR011054">
    <property type="entry name" value="Rudment_hybrid_motif"/>
</dbReference>
<dbReference type="FunFam" id="3.30.1490.20:FF:000006">
    <property type="entry name" value="phosphoribosylamine--glycine ligase, chloroplastic-like"/>
    <property type="match status" value="1"/>
</dbReference>
<keyword evidence="6 13" id="KW-0547">Nucleotide-binding</keyword>
<dbReference type="EMBL" id="BALE01000017">
    <property type="protein sequence ID" value="GAN54166.1"/>
    <property type="molecule type" value="Genomic_DNA"/>
</dbReference>
<evidence type="ECO:0000256" key="7">
    <source>
        <dbReference type="ARBA" id="ARBA00022755"/>
    </source>
</evidence>
<dbReference type="Pfam" id="PF02844">
    <property type="entry name" value="GARS_N"/>
    <property type="match status" value="1"/>
</dbReference>
<dbReference type="InterPro" id="IPR020559">
    <property type="entry name" value="PRibGlycinamide_synth_CS"/>
</dbReference>
<dbReference type="InterPro" id="IPR020561">
    <property type="entry name" value="PRibGlycinamid_synth_ATP-grasp"/>
</dbReference>
<dbReference type="InterPro" id="IPR016185">
    <property type="entry name" value="PreATP-grasp_dom_sf"/>
</dbReference>
<comment type="similarity">
    <text evidence="9 12">Belongs to the GARS family.</text>
</comment>
<dbReference type="Proteomes" id="UP000032679">
    <property type="component" value="Unassembled WGS sequence"/>
</dbReference>
<evidence type="ECO:0000256" key="10">
    <source>
        <dbReference type="ARBA" id="ARBA00042242"/>
    </source>
</evidence>
<evidence type="ECO:0000256" key="9">
    <source>
        <dbReference type="ARBA" id="ARBA00038345"/>
    </source>
</evidence>
<dbReference type="STRING" id="1231623.Tasa_017_049"/>
<dbReference type="SMART" id="SM01209">
    <property type="entry name" value="GARS_A"/>
    <property type="match status" value="1"/>
</dbReference>
<dbReference type="InterPro" id="IPR020560">
    <property type="entry name" value="PRibGlycinamide_synth_C-dom"/>
</dbReference>
<keyword evidence="5 12" id="KW-0436">Ligase</keyword>
<gene>
    <name evidence="12" type="primary">purD</name>
    <name evidence="15" type="ORF">Tasa_017_049</name>
</gene>
<dbReference type="Gene3D" id="3.90.600.10">
    <property type="entry name" value="Phosphoribosylglycinamide synthetase, C-terminal domain"/>
    <property type="match status" value="1"/>
</dbReference>
<dbReference type="GO" id="GO:0009113">
    <property type="term" value="P:purine nucleobase biosynthetic process"/>
    <property type="evidence" value="ECO:0007669"/>
    <property type="project" value="InterPro"/>
</dbReference>
<accession>A0A0D6ML10</accession>
<dbReference type="SUPFAM" id="SSF51246">
    <property type="entry name" value="Rudiment single hybrid motif"/>
    <property type="match status" value="1"/>
</dbReference>
<evidence type="ECO:0000256" key="2">
    <source>
        <dbReference type="ARBA" id="ARBA00001946"/>
    </source>
</evidence>
<dbReference type="InterPro" id="IPR013815">
    <property type="entry name" value="ATP_grasp_subdomain_1"/>
</dbReference>
<dbReference type="OrthoDB" id="9807240at2"/>
<evidence type="ECO:0000256" key="8">
    <source>
        <dbReference type="ARBA" id="ARBA00022840"/>
    </source>
</evidence>
<protein>
    <recommendedName>
        <fullName evidence="4 12">Phosphoribosylamine--glycine ligase</fullName>
        <ecNumber evidence="4 12">6.3.4.13</ecNumber>
    </recommendedName>
    <alternativeName>
        <fullName evidence="12">GARS</fullName>
    </alternativeName>
    <alternativeName>
        <fullName evidence="10 12">Glycinamide ribonucleotide synthetase</fullName>
    </alternativeName>
    <alternativeName>
        <fullName evidence="11 12">Phosphoribosylglycinamide synthetase</fullName>
    </alternativeName>
</protein>
<dbReference type="SMART" id="SM01210">
    <property type="entry name" value="GARS_C"/>
    <property type="match status" value="1"/>
</dbReference>
<proteinExistence type="inferred from homology"/>
<sequence>MRVLLVGSGGREHALAASLARSPDLSALFIAPGNPGMAALGTLVPIPVTDIAGLATFAKDNAIDLVVPGPEAPLVAGLADACAEIGIPCAGPSRAAAQLEGSKTFTKEVCDAAGIPTARWERFTDAGAAQTFVQRRGAPIVIKADGLAAGKGVVVAQTVAEAEAAIDMMLTDGSFGDAGASVVIEECLMGPEISLFAFCAGTDCTLIGAARDHKRLGDGDTGPNTGGMGAISPPPGFDRAAQEHALDILVRPMLAEMAKRGTPFRGVIFAGAMLTDEGPKLIEYNVRFGDPEAETLLPRLTSDLLPALRDLAADTLGASPVTFSDDASISIILAARGYPDAPIKGGPISGIAEAEAVPGVRVFHAGTALDANGTLVAAGGRVLAVSATAPDAATARARAYEAAGRIVWSDAVYRRDIGGL</sequence>
<reference evidence="15 16" key="1">
    <citation type="submission" date="2012-10" db="EMBL/GenBank/DDBJ databases">
        <title>Genome sequencing of Tanticharoenia sakaeratensis NBRC 103193.</title>
        <authorList>
            <person name="Azuma Y."/>
            <person name="Hadano H."/>
            <person name="Hirakawa H."/>
            <person name="Matsushita K."/>
        </authorList>
    </citation>
    <scope>NUCLEOTIDE SEQUENCE [LARGE SCALE GENOMIC DNA]</scope>
    <source>
        <strain evidence="15 16">NBRC 103193</strain>
    </source>
</reference>
<dbReference type="PROSITE" id="PS00184">
    <property type="entry name" value="GARS"/>
    <property type="match status" value="1"/>
</dbReference>
<comment type="cofactor">
    <cofactor evidence="1">
        <name>Mn(2+)</name>
        <dbReference type="ChEBI" id="CHEBI:29035"/>
    </cofactor>
</comment>
<dbReference type="SUPFAM" id="SSF56059">
    <property type="entry name" value="Glutathione synthetase ATP-binding domain-like"/>
    <property type="match status" value="1"/>
</dbReference>
<dbReference type="Gene3D" id="3.40.50.20">
    <property type="match status" value="1"/>
</dbReference>
<dbReference type="InterPro" id="IPR000115">
    <property type="entry name" value="PRibGlycinamide_synth"/>
</dbReference>
<evidence type="ECO:0000256" key="1">
    <source>
        <dbReference type="ARBA" id="ARBA00001936"/>
    </source>
</evidence>
<comment type="pathway">
    <text evidence="3 12">Purine metabolism; IMP biosynthesis via de novo pathway; N(1)-(5-phospho-D-ribosyl)glycinamide from 5-phospho-alpha-D-ribose 1-diphosphate: step 2/2.</text>
</comment>
<evidence type="ECO:0000256" key="11">
    <source>
        <dbReference type="ARBA" id="ARBA00042864"/>
    </source>
</evidence>
<dbReference type="GO" id="GO:0046872">
    <property type="term" value="F:metal ion binding"/>
    <property type="evidence" value="ECO:0007669"/>
    <property type="project" value="InterPro"/>
</dbReference>
<dbReference type="GO" id="GO:0006189">
    <property type="term" value="P:'de novo' IMP biosynthetic process"/>
    <property type="evidence" value="ECO:0007669"/>
    <property type="project" value="UniProtKB-UniRule"/>
</dbReference>
<keyword evidence="7 12" id="KW-0658">Purine biosynthesis</keyword>
<name>A0A0D6ML10_9PROT</name>
<dbReference type="Pfam" id="PF02843">
    <property type="entry name" value="GARS_C"/>
    <property type="match status" value="1"/>
</dbReference>
<dbReference type="GO" id="GO:0004637">
    <property type="term" value="F:phosphoribosylamine-glycine ligase activity"/>
    <property type="evidence" value="ECO:0007669"/>
    <property type="project" value="UniProtKB-UniRule"/>
</dbReference>
<evidence type="ECO:0000256" key="12">
    <source>
        <dbReference type="HAMAP-Rule" id="MF_00138"/>
    </source>
</evidence>
<dbReference type="PROSITE" id="PS50975">
    <property type="entry name" value="ATP_GRASP"/>
    <property type="match status" value="1"/>
</dbReference>
<dbReference type="InterPro" id="IPR011761">
    <property type="entry name" value="ATP-grasp"/>
</dbReference>
<dbReference type="Gene3D" id="3.30.1490.20">
    <property type="entry name" value="ATP-grasp fold, A domain"/>
    <property type="match status" value="1"/>
</dbReference>
<evidence type="ECO:0000313" key="16">
    <source>
        <dbReference type="Proteomes" id="UP000032679"/>
    </source>
</evidence>
<dbReference type="SUPFAM" id="SSF52440">
    <property type="entry name" value="PreATP-grasp domain"/>
    <property type="match status" value="1"/>
</dbReference>
<dbReference type="PANTHER" id="PTHR43472:SF1">
    <property type="entry name" value="PHOSPHORIBOSYLAMINE--GLYCINE LIGASE, CHLOROPLASTIC"/>
    <property type="match status" value="1"/>
</dbReference>
<dbReference type="PANTHER" id="PTHR43472">
    <property type="entry name" value="PHOSPHORIBOSYLAMINE--GLYCINE LIGASE"/>
    <property type="match status" value="1"/>
</dbReference>
<dbReference type="AlphaFoldDB" id="A0A0D6ML10"/>
<dbReference type="InterPro" id="IPR037123">
    <property type="entry name" value="PRibGlycinamide_synth_C_sf"/>
</dbReference>
<dbReference type="GO" id="GO:0005524">
    <property type="term" value="F:ATP binding"/>
    <property type="evidence" value="ECO:0007669"/>
    <property type="project" value="UniProtKB-UniRule"/>
</dbReference>
<evidence type="ECO:0000256" key="3">
    <source>
        <dbReference type="ARBA" id="ARBA00005174"/>
    </source>
</evidence>
<dbReference type="InterPro" id="IPR020562">
    <property type="entry name" value="PRibGlycinamide_synth_N"/>
</dbReference>
<dbReference type="RefSeq" id="WP_048848710.1">
    <property type="nucleotide sequence ID" value="NZ_BALE01000017.1"/>
</dbReference>
<dbReference type="NCBIfam" id="TIGR00877">
    <property type="entry name" value="purD"/>
    <property type="match status" value="1"/>
</dbReference>
<feature type="domain" description="ATP-grasp" evidence="14">
    <location>
        <begin position="107"/>
        <end position="313"/>
    </location>
</feature>
<dbReference type="Gene3D" id="3.30.470.20">
    <property type="entry name" value="ATP-grasp fold, B domain"/>
    <property type="match status" value="1"/>
</dbReference>
<keyword evidence="16" id="KW-1185">Reference proteome</keyword>
<comment type="caution">
    <text evidence="15">The sequence shown here is derived from an EMBL/GenBank/DDBJ whole genome shotgun (WGS) entry which is preliminary data.</text>
</comment>
<evidence type="ECO:0000259" key="14">
    <source>
        <dbReference type="PROSITE" id="PS50975"/>
    </source>
</evidence>
<evidence type="ECO:0000256" key="6">
    <source>
        <dbReference type="ARBA" id="ARBA00022741"/>
    </source>
</evidence>
<dbReference type="UniPathway" id="UPA00074">
    <property type="reaction ID" value="UER00125"/>
</dbReference>
<dbReference type="EC" id="6.3.4.13" evidence="4 12"/>
<evidence type="ECO:0000256" key="5">
    <source>
        <dbReference type="ARBA" id="ARBA00022598"/>
    </source>
</evidence>
<organism evidence="15 16">
    <name type="scientific">Tanticharoenia sakaeratensis NBRC 103193</name>
    <dbReference type="NCBI Taxonomy" id="1231623"/>
    <lineage>
        <taxon>Bacteria</taxon>
        <taxon>Pseudomonadati</taxon>
        <taxon>Pseudomonadota</taxon>
        <taxon>Alphaproteobacteria</taxon>
        <taxon>Acetobacterales</taxon>
        <taxon>Acetobacteraceae</taxon>
        <taxon>Tanticharoenia</taxon>
    </lineage>
</organism>
<evidence type="ECO:0000256" key="4">
    <source>
        <dbReference type="ARBA" id="ARBA00013255"/>
    </source>
</evidence>
<evidence type="ECO:0000256" key="13">
    <source>
        <dbReference type="PROSITE-ProRule" id="PRU00409"/>
    </source>
</evidence>
<keyword evidence="8 13" id="KW-0067">ATP-binding</keyword>
<comment type="cofactor">
    <cofactor evidence="2">
        <name>Mg(2+)</name>
        <dbReference type="ChEBI" id="CHEBI:18420"/>
    </cofactor>
</comment>
<dbReference type="HAMAP" id="MF_00138">
    <property type="entry name" value="GARS"/>
    <property type="match status" value="1"/>
</dbReference>